<accession>A0A124SI06</accession>
<feature type="region of interest" description="Disordered" evidence="1">
    <location>
        <begin position="108"/>
        <end position="132"/>
    </location>
</feature>
<comment type="caution">
    <text evidence="2">The sequence shown here is derived from an EMBL/GenBank/DDBJ whole genome shotgun (WGS) entry which is preliminary data.</text>
</comment>
<dbReference type="PANTHER" id="PTHR34835">
    <property type="entry name" value="OS07G0283600 PROTEIN-RELATED"/>
    <property type="match status" value="1"/>
</dbReference>
<proteinExistence type="predicted"/>
<evidence type="ECO:0000313" key="2">
    <source>
        <dbReference type="EMBL" id="KVI11177.1"/>
    </source>
</evidence>
<evidence type="ECO:0000313" key="3">
    <source>
        <dbReference type="Proteomes" id="UP000243975"/>
    </source>
</evidence>
<protein>
    <submittedName>
        <fullName evidence="2">Uncharacterized protein</fullName>
    </submittedName>
</protein>
<dbReference type="OMA" id="MYIVDAE"/>
<organism evidence="2 3">
    <name type="scientific">Cynara cardunculus var. scolymus</name>
    <name type="common">Globe artichoke</name>
    <name type="synonym">Cynara scolymus</name>
    <dbReference type="NCBI Taxonomy" id="59895"/>
    <lineage>
        <taxon>Eukaryota</taxon>
        <taxon>Viridiplantae</taxon>
        <taxon>Streptophyta</taxon>
        <taxon>Embryophyta</taxon>
        <taxon>Tracheophyta</taxon>
        <taxon>Spermatophyta</taxon>
        <taxon>Magnoliopsida</taxon>
        <taxon>eudicotyledons</taxon>
        <taxon>Gunneridae</taxon>
        <taxon>Pentapetalae</taxon>
        <taxon>asterids</taxon>
        <taxon>campanulids</taxon>
        <taxon>Asterales</taxon>
        <taxon>Asteraceae</taxon>
        <taxon>Carduoideae</taxon>
        <taxon>Cardueae</taxon>
        <taxon>Carduinae</taxon>
        <taxon>Cynara</taxon>
    </lineage>
</organism>
<gene>
    <name evidence="2" type="ORF">Ccrd_010415</name>
</gene>
<dbReference type="AlphaFoldDB" id="A0A124SI06"/>
<dbReference type="Proteomes" id="UP000243975">
    <property type="component" value="Unassembled WGS sequence"/>
</dbReference>
<dbReference type="EMBL" id="LEKV01000836">
    <property type="protein sequence ID" value="KVI11177.1"/>
    <property type="molecule type" value="Genomic_DNA"/>
</dbReference>
<evidence type="ECO:0000256" key="1">
    <source>
        <dbReference type="SAM" id="MobiDB-lite"/>
    </source>
</evidence>
<keyword evidence="3" id="KW-1185">Reference proteome</keyword>
<name>A0A124SI06_CYNCS</name>
<feature type="compositionally biased region" description="Basic and acidic residues" evidence="1">
    <location>
        <begin position="120"/>
        <end position="132"/>
    </location>
</feature>
<reference evidence="2 3" key="1">
    <citation type="journal article" date="2016" name="Sci. Rep.">
        <title>The genome sequence of the outbreeding globe artichoke constructed de novo incorporating a phase-aware low-pass sequencing strategy of F1 progeny.</title>
        <authorList>
            <person name="Scaglione D."/>
            <person name="Reyes-Chin-Wo S."/>
            <person name="Acquadro A."/>
            <person name="Froenicke L."/>
            <person name="Portis E."/>
            <person name="Beitel C."/>
            <person name="Tirone M."/>
            <person name="Mauro R."/>
            <person name="Lo Monaco A."/>
            <person name="Mauromicale G."/>
            <person name="Faccioli P."/>
            <person name="Cattivelli L."/>
            <person name="Rieseberg L."/>
            <person name="Michelmore R."/>
            <person name="Lanteri S."/>
        </authorList>
    </citation>
    <scope>NUCLEOTIDE SEQUENCE [LARGE SCALE GENOMIC DNA]</scope>
    <source>
        <strain evidence="2">2C</strain>
    </source>
</reference>
<sequence length="285" mass="31329">MYIVDAEADVARTNVVTRPPQGSSKGKVLEILRTQEPTEAEVERTNVVPRTAQGSSKVKEAKVERTTGVTSIEQGSSKGKVLEILDTQKTADSDPVMLLDVNVQTEVKESNDVMGAPRKSRNEQVKEDTVEHTDVQGYSLGIRTRTSPKALWETVKALNSNQRAAIKEMGFDALLDMTLFGIPSKLGHYVVDMLDTSNMTIQLRDGQIPITVKSIHDVLGLPTGGLDLNLVAPSKCNDAVVSAWRKQFSKDRMRPKDVMNVIQQSDDAGVMFKMSFLVIMLNTLA</sequence>
<dbReference type="Gramene" id="KVI11177">
    <property type="protein sequence ID" value="KVI11177"/>
    <property type="gene ID" value="Ccrd_010415"/>
</dbReference>
<dbReference type="PANTHER" id="PTHR34835:SF90">
    <property type="entry name" value="AMINOTRANSFERASE-LIKE PLANT MOBILE DOMAIN-CONTAINING PROTEIN"/>
    <property type="match status" value="1"/>
</dbReference>